<reference evidence="1" key="1">
    <citation type="submission" date="2022-06" db="EMBL/GenBank/DDBJ databases">
        <authorList>
            <consortium name="SYNGENTA / RWTH Aachen University"/>
        </authorList>
    </citation>
    <scope>NUCLEOTIDE SEQUENCE</scope>
</reference>
<organism evidence="1 2">
    <name type="scientific">Phakopsora pachyrhizi</name>
    <name type="common">Asian soybean rust disease fungus</name>
    <dbReference type="NCBI Taxonomy" id="170000"/>
    <lineage>
        <taxon>Eukaryota</taxon>
        <taxon>Fungi</taxon>
        <taxon>Dikarya</taxon>
        <taxon>Basidiomycota</taxon>
        <taxon>Pucciniomycotina</taxon>
        <taxon>Pucciniomycetes</taxon>
        <taxon>Pucciniales</taxon>
        <taxon>Phakopsoraceae</taxon>
        <taxon>Phakopsora</taxon>
    </lineage>
</organism>
<dbReference type="EMBL" id="CALTRL010003166">
    <property type="protein sequence ID" value="CAH7678362.1"/>
    <property type="molecule type" value="Genomic_DNA"/>
</dbReference>
<evidence type="ECO:0000313" key="2">
    <source>
        <dbReference type="Proteomes" id="UP001153365"/>
    </source>
</evidence>
<evidence type="ECO:0000313" key="1">
    <source>
        <dbReference type="EMBL" id="CAH7678362.1"/>
    </source>
</evidence>
<protein>
    <submittedName>
        <fullName evidence="1">Expressed protein</fullName>
    </submittedName>
</protein>
<gene>
    <name evidence="1" type="ORF">PPACK8108_LOCUS12928</name>
</gene>
<accession>A0AAV0B4Y1</accession>
<keyword evidence="2" id="KW-1185">Reference proteome</keyword>
<feature type="non-terminal residue" evidence="1">
    <location>
        <position position="141"/>
    </location>
</feature>
<dbReference type="AlphaFoldDB" id="A0AAV0B4Y1"/>
<proteinExistence type="predicted"/>
<comment type="caution">
    <text evidence="1">The sequence shown here is derived from an EMBL/GenBank/DDBJ whole genome shotgun (WGS) entry which is preliminary data.</text>
</comment>
<dbReference type="Proteomes" id="UP001153365">
    <property type="component" value="Unassembled WGS sequence"/>
</dbReference>
<sequence>MNLLTNSSPIKVDRFKVMVRQRLLSLILSLLVNPGSIAPPPAIIRFGTLPSSDLAAAVTDTPGSILQNSGSPLPSILFKRVIRFVPWTRRSSASHQSQILISPVLELSSIQQQPPHHLPIPPNLLFSSKAPSNNTWNSAPV</sequence>
<feature type="non-terminal residue" evidence="1">
    <location>
        <position position="1"/>
    </location>
</feature>
<name>A0AAV0B4Y1_PHAPC</name>